<accession>E2A0Y2</accession>
<evidence type="ECO:0000256" key="8">
    <source>
        <dbReference type="ARBA" id="ARBA00037982"/>
    </source>
</evidence>
<dbReference type="SUPFAM" id="SSF56112">
    <property type="entry name" value="Protein kinase-like (PK-like)"/>
    <property type="match status" value="1"/>
</dbReference>
<dbReference type="InterPro" id="IPR054521">
    <property type="entry name" value="HRI2_3H"/>
</dbReference>
<dbReference type="Gene3D" id="1.10.510.10">
    <property type="entry name" value="Transferase(Phosphotransferase) domain 1"/>
    <property type="match status" value="1"/>
</dbReference>
<evidence type="ECO:0000256" key="2">
    <source>
        <dbReference type="ARBA" id="ARBA00022527"/>
    </source>
</evidence>
<dbReference type="InterPro" id="IPR011009">
    <property type="entry name" value="Kinase-like_dom_sf"/>
</dbReference>
<dbReference type="GO" id="GO:0005634">
    <property type="term" value="C:nucleus"/>
    <property type="evidence" value="ECO:0007669"/>
    <property type="project" value="TreeGrafter"/>
</dbReference>
<evidence type="ECO:0000256" key="5">
    <source>
        <dbReference type="ARBA" id="ARBA00022741"/>
    </source>
</evidence>
<evidence type="ECO:0000256" key="6">
    <source>
        <dbReference type="ARBA" id="ARBA00022777"/>
    </source>
</evidence>
<dbReference type="Proteomes" id="UP000000311">
    <property type="component" value="Unassembled WGS sequence"/>
</dbReference>
<comment type="similarity">
    <text evidence="8">Belongs to the protein kinase superfamily. Ser/Thr protein kinase family. GCN2 subfamily.</text>
</comment>
<keyword evidence="7" id="KW-0067">ATP-binding</keyword>
<keyword evidence="3" id="KW-0597">Phosphoprotein</keyword>
<dbReference type="SMART" id="SM00220">
    <property type="entry name" value="S_TKc"/>
    <property type="match status" value="1"/>
</dbReference>
<dbReference type="PROSITE" id="PS50011">
    <property type="entry name" value="PROTEIN_KINASE_DOM"/>
    <property type="match status" value="1"/>
</dbReference>
<evidence type="ECO:0000259" key="10">
    <source>
        <dbReference type="PROSITE" id="PS50011"/>
    </source>
</evidence>
<dbReference type="EC" id="2.7.11.1" evidence="1"/>
<evidence type="ECO:0000256" key="9">
    <source>
        <dbReference type="ARBA" id="ARBA00042914"/>
    </source>
</evidence>
<dbReference type="GO" id="GO:0005524">
    <property type="term" value="F:ATP binding"/>
    <property type="evidence" value="ECO:0007669"/>
    <property type="project" value="UniProtKB-KW"/>
</dbReference>
<dbReference type="PROSITE" id="PS00108">
    <property type="entry name" value="PROTEIN_KINASE_ST"/>
    <property type="match status" value="1"/>
</dbReference>
<dbReference type="PANTHER" id="PTHR11042">
    <property type="entry name" value="EUKARYOTIC TRANSLATION INITIATION FACTOR 2-ALPHA KINASE EIF2-ALPHA KINASE -RELATED"/>
    <property type="match status" value="1"/>
</dbReference>
<dbReference type="PANTHER" id="PTHR11042:SF187">
    <property type="entry name" value="EUKARYOTIC TRANSLATION INITIATION FACTOR 2-ALPHA KINASE 2"/>
    <property type="match status" value="1"/>
</dbReference>
<name>E2A0Y2_CAMFO</name>
<organism evidence="12">
    <name type="scientific">Camponotus floridanus</name>
    <name type="common">Florida carpenter ant</name>
    <dbReference type="NCBI Taxonomy" id="104421"/>
    <lineage>
        <taxon>Eukaryota</taxon>
        <taxon>Metazoa</taxon>
        <taxon>Ecdysozoa</taxon>
        <taxon>Arthropoda</taxon>
        <taxon>Hexapoda</taxon>
        <taxon>Insecta</taxon>
        <taxon>Pterygota</taxon>
        <taxon>Neoptera</taxon>
        <taxon>Endopterygota</taxon>
        <taxon>Hymenoptera</taxon>
        <taxon>Apocrita</taxon>
        <taxon>Aculeata</taxon>
        <taxon>Formicoidea</taxon>
        <taxon>Formicidae</taxon>
        <taxon>Formicinae</taxon>
        <taxon>Camponotus</taxon>
    </lineage>
</organism>
<dbReference type="Pfam" id="PF00069">
    <property type="entry name" value="Pkinase"/>
    <property type="match status" value="2"/>
</dbReference>
<feature type="domain" description="Protein kinase" evidence="10">
    <location>
        <begin position="88"/>
        <end position="476"/>
    </location>
</feature>
<evidence type="ECO:0000313" key="11">
    <source>
        <dbReference type="EMBL" id="EFN73035.1"/>
    </source>
</evidence>
<dbReference type="STRING" id="104421.E2A0Y2"/>
<keyword evidence="5" id="KW-0547">Nucleotide-binding</keyword>
<dbReference type="GO" id="GO:0003743">
    <property type="term" value="F:translation initiation factor activity"/>
    <property type="evidence" value="ECO:0007669"/>
    <property type="project" value="UniProtKB-KW"/>
</dbReference>
<evidence type="ECO:0000256" key="3">
    <source>
        <dbReference type="ARBA" id="ARBA00022553"/>
    </source>
</evidence>
<dbReference type="Pfam" id="PF22949">
    <property type="entry name" value="HRI2_3H"/>
    <property type="match status" value="1"/>
</dbReference>
<keyword evidence="11" id="KW-0648">Protein biosynthesis</keyword>
<dbReference type="GO" id="GO:0004694">
    <property type="term" value="F:eukaryotic translation initiation factor 2alpha kinase activity"/>
    <property type="evidence" value="ECO:0007669"/>
    <property type="project" value="TreeGrafter"/>
</dbReference>
<dbReference type="InParanoid" id="E2A0Y2"/>
<dbReference type="Gene3D" id="3.30.200.20">
    <property type="entry name" value="Phosphorylase Kinase, domain 1"/>
    <property type="match status" value="1"/>
</dbReference>
<reference evidence="11 12" key="1">
    <citation type="journal article" date="2010" name="Science">
        <title>Genomic comparison of the ants Camponotus floridanus and Harpegnathos saltator.</title>
        <authorList>
            <person name="Bonasio R."/>
            <person name="Zhang G."/>
            <person name="Ye C."/>
            <person name="Mutti N.S."/>
            <person name="Fang X."/>
            <person name="Qin N."/>
            <person name="Donahue G."/>
            <person name="Yang P."/>
            <person name="Li Q."/>
            <person name="Li C."/>
            <person name="Zhang P."/>
            <person name="Huang Z."/>
            <person name="Berger S.L."/>
            <person name="Reinberg D."/>
            <person name="Wang J."/>
            <person name="Liebig J."/>
        </authorList>
    </citation>
    <scope>NUCLEOTIDE SEQUENCE [LARGE SCALE GENOMIC DNA]</scope>
    <source>
        <strain evidence="12">C129</strain>
    </source>
</reference>
<dbReference type="OMA" id="LDSKMMR"/>
<dbReference type="EMBL" id="GL435626">
    <property type="protein sequence ID" value="EFN73035.1"/>
    <property type="molecule type" value="Genomic_DNA"/>
</dbReference>
<dbReference type="GO" id="GO:0005737">
    <property type="term" value="C:cytoplasm"/>
    <property type="evidence" value="ECO:0007669"/>
    <property type="project" value="TreeGrafter"/>
</dbReference>
<evidence type="ECO:0000256" key="4">
    <source>
        <dbReference type="ARBA" id="ARBA00022679"/>
    </source>
</evidence>
<dbReference type="InterPro" id="IPR008271">
    <property type="entry name" value="Ser/Thr_kinase_AS"/>
</dbReference>
<gene>
    <name evidence="11" type="ORF">EAG_11327</name>
</gene>
<evidence type="ECO:0000256" key="1">
    <source>
        <dbReference type="ARBA" id="ARBA00012513"/>
    </source>
</evidence>
<proteinExistence type="inferred from homology"/>
<protein>
    <recommendedName>
        <fullName evidence="1">non-specific serine/threonine protein kinase</fullName>
        <ecNumber evidence="1">2.7.11.1</ecNumber>
    </recommendedName>
    <alternativeName>
        <fullName evidence="9">Heme-regulated eukaryotic initiation factor eIF-2-alpha kinase</fullName>
    </alternativeName>
</protein>
<keyword evidence="2" id="KW-0723">Serine/threonine-protein kinase</keyword>
<dbReference type="InterPro" id="IPR000719">
    <property type="entry name" value="Prot_kinase_dom"/>
</dbReference>
<keyword evidence="6 11" id="KW-0418">Kinase</keyword>
<keyword evidence="11" id="KW-0396">Initiation factor</keyword>
<dbReference type="InterPro" id="IPR050339">
    <property type="entry name" value="CC_SR_Kinase"/>
</dbReference>
<keyword evidence="12" id="KW-1185">Reference proteome</keyword>
<evidence type="ECO:0000313" key="12">
    <source>
        <dbReference type="Proteomes" id="UP000000311"/>
    </source>
</evidence>
<sequence>MAENTGQTNHPWNTLTTLTTFDQEICAQLYKMKIIDNSYNMMEFEGLRKKYQHALYQLIKIAYSASGNENPLYNPSFLSELSRYHREFNEISFIAGGGFGEVYKARHRLDGIDYAVKKIAVTSSHANTLQQHLNEVKTLAKLNHANIVSYKAAWIEVAGIEVPSFNCSPLKDHKSHKLHTSYCTEESTSYNLLDNDMKVKQQNKKRGSTDDFEIRQNLSERLEELNSSTENIEEWVVEDNAANYIDEISSDIVSFRNSKKSKISNETKDSNNYIDHNYLCDESTSQEIYTYTSNENHQYMILYIQMALCEQTLEQWMRGRLNASPEPVIREILKQILCGIDYIHSQSVVHHDIKPRNIFISTSGQLQIQLGDFGLACPLKSQGKNHSACGTHMYAAPEQLQGKCDPKNDIYSVGVVLIELLIPTQTQMELSSVTRCLKNGYIPKSLPTERHKWVSLKYIELCLLNFVLYLQIYLIS</sequence>
<dbReference type="AlphaFoldDB" id="E2A0Y2"/>
<evidence type="ECO:0000256" key="7">
    <source>
        <dbReference type="ARBA" id="ARBA00022840"/>
    </source>
</evidence>
<dbReference type="OrthoDB" id="1405469at2759"/>
<keyword evidence="4" id="KW-0808">Transferase</keyword>